<sequence length="72" mass="7663">MLAASSGVVPSRLHPCAGLLRRSAPSSAPRVASPPGRESTSTGIWVPSSSSPRLAWLHRPAERLRRPRRGLG</sequence>
<feature type="compositionally biased region" description="Low complexity" evidence="1">
    <location>
        <begin position="21"/>
        <end position="37"/>
    </location>
</feature>
<dbReference type="AlphaFoldDB" id="A0AAQ3UIL8"/>
<reference evidence="2 3" key="1">
    <citation type="submission" date="2024-02" db="EMBL/GenBank/DDBJ databases">
        <title>High-quality chromosome-scale genome assembly of Pensacola bahiagrass (Paspalum notatum Flugge var. saurae).</title>
        <authorList>
            <person name="Vega J.M."/>
            <person name="Podio M."/>
            <person name="Orjuela J."/>
            <person name="Siena L.A."/>
            <person name="Pessino S.C."/>
            <person name="Combes M.C."/>
            <person name="Mariac C."/>
            <person name="Albertini E."/>
            <person name="Pupilli F."/>
            <person name="Ortiz J.P.A."/>
            <person name="Leblanc O."/>
        </authorList>
    </citation>
    <scope>NUCLEOTIDE SEQUENCE [LARGE SCALE GENOMIC DNA]</scope>
    <source>
        <strain evidence="2">R1</strain>
        <tissue evidence="2">Leaf</tissue>
    </source>
</reference>
<evidence type="ECO:0000313" key="3">
    <source>
        <dbReference type="Proteomes" id="UP001341281"/>
    </source>
</evidence>
<evidence type="ECO:0000313" key="2">
    <source>
        <dbReference type="EMBL" id="WVZ90935.1"/>
    </source>
</evidence>
<organism evidence="2 3">
    <name type="scientific">Paspalum notatum var. saurae</name>
    <dbReference type="NCBI Taxonomy" id="547442"/>
    <lineage>
        <taxon>Eukaryota</taxon>
        <taxon>Viridiplantae</taxon>
        <taxon>Streptophyta</taxon>
        <taxon>Embryophyta</taxon>
        <taxon>Tracheophyta</taxon>
        <taxon>Spermatophyta</taxon>
        <taxon>Magnoliopsida</taxon>
        <taxon>Liliopsida</taxon>
        <taxon>Poales</taxon>
        <taxon>Poaceae</taxon>
        <taxon>PACMAD clade</taxon>
        <taxon>Panicoideae</taxon>
        <taxon>Andropogonodae</taxon>
        <taxon>Paspaleae</taxon>
        <taxon>Paspalinae</taxon>
        <taxon>Paspalum</taxon>
    </lineage>
</organism>
<protein>
    <submittedName>
        <fullName evidence="2">Uncharacterized protein</fullName>
    </submittedName>
</protein>
<name>A0AAQ3UIL8_PASNO</name>
<dbReference type="Proteomes" id="UP001341281">
    <property type="component" value="Chromosome 08"/>
</dbReference>
<evidence type="ECO:0000256" key="1">
    <source>
        <dbReference type="SAM" id="MobiDB-lite"/>
    </source>
</evidence>
<proteinExistence type="predicted"/>
<keyword evidence="3" id="KW-1185">Reference proteome</keyword>
<accession>A0AAQ3UIL8</accession>
<feature type="compositionally biased region" description="Polar residues" evidence="1">
    <location>
        <begin position="38"/>
        <end position="50"/>
    </location>
</feature>
<feature type="region of interest" description="Disordered" evidence="1">
    <location>
        <begin position="20"/>
        <end position="50"/>
    </location>
</feature>
<gene>
    <name evidence="2" type="ORF">U9M48_037185</name>
</gene>
<dbReference type="EMBL" id="CP144752">
    <property type="protein sequence ID" value="WVZ90935.1"/>
    <property type="molecule type" value="Genomic_DNA"/>
</dbReference>